<sequence>MEKEVNNQELVTVVTSLKEFVGGMKETLEVVKGRTIELDLVEEQLKRQVAEALGTSVDALQRVLNTSVGKLTERGDTLDTVVSALKEQIENFKGELVICKVALGNDVLAVIPKLKVDAFKPKEFKGAYR</sequence>
<comment type="caution">
    <text evidence="1">The sequence shown here is derived from an EMBL/GenBank/DDBJ whole genome shotgun (WGS) entry which is preliminary data.</text>
</comment>
<proteinExistence type="predicted"/>
<dbReference type="Proteomes" id="UP000593561">
    <property type="component" value="Unassembled WGS sequence"/>
</dbReference>
<dbReference type="AlphaFoldDB" id="A0A7J8TEG9"/>
<protein>
    <submittedName>
        <fullName evidence="1">Uncharacterized protein</fullName>
    </submittedName>
</protein>
<gene>
    <name evidence="1" type="ORF">Godav_005135</name>
</gene>
<keyword evidence="2" id="KW-1185">Reference proteome</keyword>
<organism evidence="1 2">
    <name type="scientific">Gossypium davidsonii</name>
    <name type="common">Davidson's cotton</name>
    <name type="synonym">Gossypium klotzschianum subsp. davidsonii</name>
    <dbReference type="NCBI Taxonomy" id="34287"/>
    <lineage>
        <taxon>Eukaryota</taxon>
        <taxon>Viridiplantae</taxon>
        <taxon>Streptophyta</taxon>
        <taxon>Embryophyta</taxon>
        <taxon>Tracheophyta</taxon>
        <taxon>Spermatophyta</taxon>
        <taxon>Magnoliopsida</taxon>
        <taxon>eudicotyledons</taxon>
        <taxon>Gunneridae</taxon>
        <taxon>Pentapetalae</taxon>
        <taxon>rosids</taxon>
        <taxon>malvids</taxon>
        <taxon>Malvales</taxon>
        <taxon>Malvaceae</taxon>
        <taxon>Malvoideae</taxon>
        <taxon>Gossypium</taxon>
    </lineage>
</organism>
<name>A0A7J8TEG9_GOSDV</name>
<dbReference type="EMBL" id="JABFAC010246508">
    <property type="protein sequence ID" value="MBA0636577.1"/>
    <property type="molecule type" value="Genomic_DNA"/>
</dbReference>
<evidence type="ECO:0000313" key="1">
    <source>
        <dbReference type="EMBL" id="MBA0636577.1"/>
    </source>
</evidence>
<reference evidence="1 2" key="1">
    <citation type="journal article" date="2019" name="Genome Biol. Evol.">
        <title>Insights into the evolution of the New World diploid cottons (Gossypium, subgenus Houzingenia) based on genome sequencing.</title>
        <authorList>
            <person name="Grover C.E."/>
            <person name="Arick M.A. 2nd"/>
            <person name="Thrash A."/>
            <person name="Conover J.L."/>
            <person name="Sanders W.S."/>
            <person name="Peterson D.G."/>
            <person name="Frelichowski J.E."/>
            <person name="Scheffler J.A."/>
            <person name="Scheffler B.E."/>
            <person name="Wendel J.F."/>
        </authorList>
    </citation>
    <scope>NUCLEOTIDE SEQUENCE [LARGE SCALE GENOMIC DNA]</scope>
    <source>
        <strain evidence="1">27</strain>
        <tissue evidence="1">Leaf</tissue>
    </source>
</reference>
<evidence type="ECO:0000313" key="2">
    <source>
        <dbReference type="Proteomes" id="UP000593561"/>
    </source>
</evidence>
<accession>A0A7J8TEG9</accession>